<dbReference type="Pfam" id="PF13424">
    <property type="entry name" value="TPR_12"/>
    <property type="match status" value="2"/>
</dbReference>
<evidence type="ECO:0000256" key="3">
    <source>
        <dbReference type="PROSITE-ProRule" id="PRU00339"/>
    </source>
</evidence>
<dbReference type="Gene3D" id="1.25.40.10">
    <property type="entry name" value="Tetratricopeptide repeat domain"/>
    <property type="match status" value="1"/>
</dbReference>
<dbReference type="SUPFAM" id="SSF81301">
    <property type="entry name" value="Nucleotidyltransferase"/>
    <property type="match status" value="1"/>
</dbReference>
<reference evidence="4 5" key="1">
    <citation type="submission" date="2024-03" db="EMBL/GenBank/DDBJ databases">
        <title>Aureococcus anophagefferens CCMP1851 and Kratosvirus quantuckense: Draft genome of a second virus-susceptible host strain in the model system.</title>
        <authorList>
            <person name="Chase E."/>
            <person name="Truchon A.R."/>
            <person name="Schepens W."/>
            <person name="Wilhelm S.W."/>
        </authorList>
    </citation>
    <scope>NUCLEOTIDE SEQUENCE [LARGE SCALE GENOMIC DNA]</scope>
    <source>
        <strain evidence="4 5">CCMP1851</strain>
    </source>
</reference>
<evidence type="ECO:0008006" key="6">
    <source>
        <dbReference type="Google" id="ProtNLM"/>
    </source>
</evidence>
<dbReference type="InterPro" id="IPR019734">
    <property type="entry name" value="TPR_rpt"/>
</dbReference>
<dbReference type="PANTHER" id="PTHR45641:SF19">
    <property type="entry name" value="NEPHROCYSTIN-3"/>
    <property type="match status" value="1"/>
</dbReference>
<evidence type="ECO:0000256" key="1">
    <source>
        <dbReference type="ARBA" id="ARBA00022737"/>
    </source>
</evidence>
<dbReference type="SUPFAM" id="SSF48452">
    <property type="entry name" value="TPR-like"/>
    <property type="match status" value="1"/>
</dbReference>
<dbReference type="PANTHER" id="PTHR45641">
    <property type="entry name" value="TETRATRICOPEPTIDE REPEAT PROTEIN (AFU_ORTHOLOGUE AFUA_6G03870)"/>
    <property type="match status" value="1"/>
</dbReference>
<dbReference type="InterPro" id="IPR011990">
    <property type="entry name" value="TPR-like_helical_dom_sf"/>
</dbReference>
<evidence type="ECO:0000313" key="4">
    <source>
        <dbReference type="EMBL" id="KAK7233486.1"/>
    </source>
</evidence>
<keyword evidence="1" id="KW-0677">Repeat</keyword>
<proteinExistence type="predicted"/>
<dbReference type="PROSITE" id="PS50005">
    <property type="entry name" value="TPR"/>
    <property type="match status" value="2"/>
</dbReference>
<dbReference type="EMBL" id="JBBJCI010000359">
    <property type="protein sequence ID" value="KAK7233486.1"/>
    <property type="molecule type" value="Genomic_DNA"/>
</dbReference>
<dbReference type="SMART" id="SM00028">
    <property type="entry name" value="TPR"/>
    <property type="match status" value="3"/>
</dbReference>
<organism evidence="4 5">
    <name type="scientific">Aureococcus anophagefferens</name>
    <name type="common">Harmful bloom alga</name>
    <dbReference type="NCBI Taxonomy" id="44056"/>
    <lineage>
        <taxon>Eukaryota</taxon>
        <taxon>Sar</taxon>
        <taxon>Stramenopiles</taxon>
        <taxon>Ochrophyta</taxon>
        <taxon>Pelagophyceae</taxon>
        <taxon>Pelagomonadales</taxon>
        <taxon>Pelagomonadaceae</taxon>
        <taxon>Aureococcus</taxon>
    </lineage>
</organism>
<keyword evidence="2 3" id="KW-0802">TPR repeat</keyword>
<evidence type="ECO:0000256" key="2">
    <source>
        <dbReference type="ARBA" id="ARBA00022803"/>
    </source>
</evidence>
<dbReference type="Proteomes" id="UP001363151">
    <property type="component" value="Unassembled WGS sequence"/>
</dbReference>
<evidence type="ECO:0000313" key="5">
    <source>
        <dbReference type="Proteomes" id="UP001363151"/>
    </source>
</evidence>
<feature type="repeat" description="TPR" evidence="3">
    <location>
        <begin position="354"/>
        <end position="387"/>
    </location>
</feature>
<dbReference type="InterPro" id="IPR043519">
    <property type="entry name" value="NT_sf"/>
</dbReference>
<accession>A0ABR1FMD1</accession>
<feature type="repeat" description="TPR" evidence="3">
    <location>
        <begin position="396"/>
        <end position="429"/>
    </location>
</feature>
<gene>
    <name evidence="4" type="ORF">SO694_00104029</name>
</gene>
<keyword evidence="5" id="KW-1185">Reference proteome</keyword>
<sequence>MGAAATTAKQPLAEVDIKNEIGVLYGEEARQAFAAAKEDDVVAWPKVQAYAEAHGLLDPKAVLFKNLRQFKIARGQIEAIYDEHFSGAVRDIPWRGKDLGDDRRQCALHGAPAKTLDELYAVAEKALLKYGEVMTAACPDGAVLKLAPLKGRARAAAKARNEYAKNTAPATSWLFDVVRGSVMCATEDEIVRLYAALDKDPRVDVVRTKNRFNPPCFNGYRDILMNMAVRVEGDAGEVSHLCELQIHHAPIKESEPMHKSHVTYEFFREFFLGNADAVEERLNMLCALPVDDAENVDDLVDRVLGSDRASDTKLLLELVKLLESIAEHASSVRVQEKVLEIKEREFGPDHREVAITLRNLGNAYGDLGDYAKQRELLERALAIQEREYGRDHVEVATVLMNLGNAHGSLGDYAKSRELYERALAIEEREYGGDHVQVAKTLHNLGSAHGDLGDYAKQRELLERAFAIDGFLEHALAIFKREFGGDHRHALSCRRKLGV</sequence>
<protein>
    <recommendedName>
        <fullName evidence="6">RelA/SpoT domain-containing protein</fullName>
    </recommendedName>
</protein>
<comment type="caution">
    <text evidence="4">The sequence shown here is derived from an EMBL/GenBank/DDBJ whole genome shotgun (WGS) entry which is preliminary data.</text>
</comment>
<name>A0ABR1FMD1_AURAN</name>